<dbReference type="PANTHER" id="PTHR19446">
    <property type="entry name" value="REVERSE TRANSCRIPTASES"/>
    <property type="match status" value="1"/>
</dbReference>
<dbReference type="Pfam" id="PF00078">
    <property type="entry name" value="RVT_1"/>
    <property type="match status" value="1"/>
</dbReference>
<sequence>MIKISAELKRKNNSNENTQEPETKSKKQKEESYALSKTIFPSFKEPEQTETVSKIPTKRKYTRSLTPKQNKKQNEASPNSQRRQELIKELTNKNNLMNTPTIGTENPVPQRLVMTNESCLTESTQMNEPQKPGNNSTKNLRQISHTSNEDDAVVIEHELELKYRRKKYSANIYGDGIKYFTINIHERLRELKRCVGIENPLLIQPQFDDQNNQIWLKLEVNNYDDYLKLKSSWPCDSFKTGVKVEILPPPLVINILQVDKNIQIDPSSESLNELKKRYGLFNIERVFIGNEKPTNKLRASVTSIQEYINLIKNGLYMNETSKKHHVSPNIVYAKICGCCGSLQHKEKECNSFKRCLRCGLTSHNSENCISEKPTCVNCGAMHHTNSDFCEKAAEKTFQMNEYTLEILTGERVIPDNRSILRKKSIDNQVNLIHHGRIGPETLSDNLLNNKIEDLVKRVNLVEQTVSNHQIEIDEHDIICLQETWLEDMSKKDNLIYVDNKIIVMNKARRIAKKGRASGGMAFILDKRLKYTSKFYSERIGTLTLGNLTIVNVHLHHYDGSETAKFNFDIQLSQIQEIVEQHRQNKRQVVIVGDMNTDLAKDCYNTTKLKSYVFDNKMLLRDIYDPQLVDFTFKRKNSSLIKSWIDHIICYEKDYETIKSVKILTDIKNQSDHNCISFELSQKLISKESILKKNAVKNVTLNWTNKQIRHIYNNKIQPELEKIEKQLSQLNLTETRNNLKNNITKIINELSSTLINAAQSLKNELNYLREKKQKPIGGLKFKRWWDQNIQDIHNDLIDAYIEYRDSNFDKSKKYIFTEKKRLFRLQKRFNIQLLKNKHLNKINELFKLDKSKFWKRIKQAQQNNIKIDIDLEKIRIHYDELFNKNNAANGDPEGKIKLETFNRSYENHKFSYHLDASSIQDTINSLKNGKSIGIHGVSNEMLKYSVSTRLINIIKTLFENMINHQVMPYLFNLSIIKPLIKDPKKSSDDISNLRPVAVSDSLANLFEAILLKEVSKYHRDHELQFGFKAKSSCAHAIFTLQQTIKNSMYLGKWAYITAIDASKAFDKIDRNILWQKLITAQIHPAIIRSIINYYNESLMMVTNDNEYSVPFKTSIGVRQGGVLSPKLFSIYIEDLIIKVEELKAGIKIGDQTVSIILYADDIVV</sequence>
<dbReference type="InterPro" id="IPR000477">
    <property type="entry name" value="RT_dom"/>
</dbReference>
<dbReference type="Gene3D" id="3.60.10.10">
    <property type="entry name" value="Endonuclease/exonuclease/phosphatase"/>
    <property type="match status" value="1"/>
</dbReference>
<dbReference type="Proteomes" id="UP000663879">
    <property type="component" value="Unassembled WGS sequence"/>
</dbReference>
<evidence type="ECO:0000259" key="2">
    <source>
        <dbReference type="PROSITE" id="PS50878"/>
    </source>
</evidence>
<feature type="compositionally biased region" description="Basic and acidic residues" evidence="1">
    <location>
        <begin position="1"/>
        <end position="10"/>
    </location>
</feature>
<feature type="region of interest" description="Disordered" evidence="1">
    <location>
        <begin position="1"/>
        <end position="83"/>
    </location>
</feature>
<dbReference type="InterPro" id="IPR036691">
    <property type="entry name" value="Endo/exonu/phosph_ase_sf"/>
</dbReference>
<feature type="compositionally biased region" description="Basic and acidic residues" evidence="1">
    <location>
        <begin position="21"/>
        <end position="32"/>
    </location>
</feature>
<feature type="domain" description="Reverse transcriptase" evidence="2">
    <location>
        <begin position="959"/>
        <end position="1163"/>
    </location>
</feature>
<dbReference type="SUPFAM" id="SSF56672">
    <property type="entry name" value="DNA/RNA polymerases"/>
    <property type="match status" value="1"/>
</dbReference>
<proteinExistence type="predicted"/>
<keyword evidence="4" id="KW-1185">Reference proteome</keyword>
<comment type="caution">
    <text evidence="3">The sequence shown here is derived from an EMBL/GenBank/DDBJ whole genome shotgun (WGS) entry which is preliminary data.</text>
</comment>
<dbReference type="AlphaFoldDB" id="A0A814MA35"/>
<gene>
    <name evidence="3" type="ORF">OXX778_LOCUS19953</name>
</gene>
<evidence type="ECO:0000313" key="4">
    <source>
        <dbReference type="Proteomes" id="UP000663879"/>
    </source>
</evidence>
<dbReference type="CDD" id="cd01650">
    <property type="entry name" value="RT_nLTR_like"/>
    <property type="match status" value="1"/>
</dbReference>
<dbReference type="PROSITE" id="PS50878">
    <property type="entry name" value="RT_POL"/>
    <property type="match status" value="1"/>
</dbReference>
<dbReference type="InterPro" id="IPR043502">
    <property type="entry name" value="DNA/RNA_pol_sf"/>
</dbReference>
<feature type="non-terminal residue" evidence="3">
    <location>
        <position position="1"/>
    </location>
</feature>
<protein>
    <recommendedName>
        <fullName evidence="2">Reverse transcriptase domain-containing protein</fullName>
    </recommendedName>
</protein>
<dbReference type="SUPFAM" id="SSF56219">
    <property type="entry name" value="DNase I-like"/>
    <property type="match status" value="1"/>
</dbReference>
<organism evidence="3 4">
    <name type="scientific">Brachionus calyciflorus</name>
    <dbReference type="NCBI Taxonomy" id="104777"/>
    <lineage>
        <taxon>Eukaryota</taxon>
        <taxon>Metazoa</taxon>
        <taxon>Spiralia</taxon>
        <taxon>Gnathifera</taxon>
        <taxon>Rotifera</taxon>
        <taxon>Eurotatoria</taxon>
        <taxon>Monogononta</taxon>
        <taxon>Pseudotrocha</taxon>
        <taxon>Ploima</taxon>
        <taxon>Brachionidae</taxon>
        <taxon>Brachionus</taxon>
    </lineage>
</organism>
<dbReference type="EMBL" id="CAJNOC010006340">
    <property type="protein sequence ID" value="CAF1075729.1"/>
    <property type="molecule type" value="Genomic_DNA"/>
</dbReference>
<name>A0A814MA35_9BILA</name>
<accession>A0A814MA35</accession>
<feature type="region of interest" description="Disordered" evidence="1">
    <location>
        <begin position="122"/>
        <end position="145"/>
    </location>
</feature>
<reference evidence="3" key="1">
    <citation type="submission" date="2021-02" db="EMBL/GenBank/DDBJ databases">
        <authorList>
            <person name="Nowell W R."/>
        </authorList>
    </citation>
    <scope>NUCLEOTIDE SEQUENCE</scope>
    <source>
        <strain evidence="3">Ploen Becks lab</strain>
    </source>
</reference>
<evidence type="ECO:0000313" key="3">
    <source>
        <dbReference type="EMBL" id="CAF1075729.1"/>
    </source>
</evidence>
<evidence type="ECO:0000256" key="1">
    <source>
        <dbReference type="SAM" id="MobiDB-lite"/>
    </source>
</evidence>
<dbReference type="OrthoDB" id="6625243at2759"/>